<feature type="domain" description="NERD" evidence="1">
    <location>
        <begin position="37"/>
        <end position="150"/>
    </location>
</feature>
<name>A0A1W1IH53_9LACT</name>
<proteinExistence type="predicted"/>
<dbReference type="OrthoDB" id="2136191at2"/>
<dbReference type="PROSITE" id="PS50965">
    <property type="entry name" value="NERD"/>
    <property type="match status" value="1"/>
</dbReference>
<dbReference type="Pfam" id="PF08378">
    <property type="entry name" value="NERD"/>
    <property type="match status" value="1"/>
</dbReference>
<gene>
    <name evidence="2" type="ORF">TPAS_1804</name>
</gene>
<dbReference type="RefSeq" id="WP_086942922.1">
    <property type="nucleotide sequence ID" value="NZ_FONM01000007.1"/>
</dbReference>
<dbReference type="EMBL" id="FWEY01000005">
    <property type="protein sequence ID" value="SLM52123.1"/>
    <property type="molecule type" value="Genomic_DNA"/>
</dbReference>
<keyword evidence="3" id="KW-1185">Reference proteome</keyword>
<reference evidence="3" key="1">
    <citation type="submission" date="2016-04" db="EMBL/GenBank/DDBJ databases">
        <authorList>
            <person name="Strepis N."/>
        </authorList>
    </citation>
    <scope>NUCLEOTIDE SEQUENCE [LARGE SCALE GENOMIC DNA]</scope>
</reference>
<evidence type="ECO:0000259" key="1">
    <source>
        <dbReference type="PROSITE" id="PS50965"/>
    </source>
</evidence>
<organism evidence="2 3">
    <name type="scientific">Trichococcus pasteurii</name>
    <dbReference type="NCBI Taxonomy" id="43064"/>
    <lineage>
        <taxon>Bacteria</taxon>
        <taxon>Bacillati</taxon>
        <taxon>Bacillota</taxon>
        <taxon>Bacilli</taxon>
        <taxon>Lactobacillales</taxon>
        <taxon>Carnobacteriaceae</taxon>
        <taxon>Trichococcus</taxon>
    </lineage>
</organism>
<dbReference type="STRING" id="43064.SAMN04488086_10715"/>
<dbReference type="InterPro" id="IPR011528">
    <property type="entry name" value="NERD"/>
</dbReference>
<accession>A0A1W1IH53</accession>
<sequence length="299" mass="34529">MAYKERTKPRLLCIYEALAKRMKLSPDDHYYLLHMDGGFGGELGLDVHTDALDSSCLVLNDLQLRHNRCSFQIDTLVICPDKLLLCEAKNYKGVHTWGQLTFRKPSGATLENPSIQLRRTQARLTVLLTDLKIEMPIEAYVVYTNPEFTLLGAQENADYLLPSQIPDYFQKLQVRGEIGPEQQRLADTLIRMHNPRYFAEELPTIEYRKLRKDLFCLACGSAVRHDGIKSVYCPVCQKRERTTKTIVHNIEEFRLLFPSEKVTTPRMADWCGMENKDRVYRVLCNSYRAVGKGHGRHYV</sequence>
<evidence type="ECO:0000313" key="2">
    <source>
        <dbReference type="EMBL" id="SLM52123.1"/>
    </source>
</evidence>
<dbReference type="AlphaFoldDB" id="A0A1W1IH53"/>
<evidence type="ECO:0000313" key="3">
    <source>
        <dbReference type="Proteomes" id="UP000195985"/>
    </source>
</evidence>
<protein>
    <recommendedName>
        <fullName evidence="1">NERD domain-containing protein</fullName>
    </recommendedName>
</protein>
<dbReference type="Proteomes" id="UP000195985">
    <property type="component" value="Unassembled WGS sequence"/>
</dbReference>